<dbReference type="PROSITE" id="PS00211">
    <property type="entry name" value="ABC_TRANSPORTER_1"/>
    <property type="match status" value="1"/>
</dbReference>
<dbReference type="Proteomes" id="UP000609531">
    <property type="component" value="Unassembled WGS sequence"/>
</dbReference>
<evidence type="ECO:0000259" key="6">
    <source>
        <dbReference type="PROSITE" id="PS50893"/>
    </source>
</evidence>
<feature type="domain" description="ABC transporter" evidence="6">
    <location>
        <begin position="2"/>
        <end position="215"/>
    </location>
</feature>
<comment type="similarity">
    <text evidence="1">Belongs to the ABC transporter superfamily.</text>
</comment>
<organism evidence="7 8">
    <name type="scientific">Acuticoccus mangrovi</name>
    <dbReference type="NCBI Taxonomy" id="2796142"/>
    <lineage>
        <taxon>Bacteria</taxon>
        <taxon>Pseudomonadati</taxon>
        <taxon>Pseudomonadota</taxon>
        <taxon>Alphaproteobacteria</taxon>
        <taxon>Hyphomicrobiales</taxon>
        <taxon>Amorphaceae</taxon>
        <taxon>Acuticoccus</taxon>
    </lineage>
</organism>
<accession>A0A934MJS9</accession>
<dbReference type="Pfam" id="PF00005">
    <property type="entry name" value="ABC_tran"/>
    <property type="match status" value="1"/>
</dbReference>
<dbReference type="SMART" id="SM00382">
    <property type="entry name" value="AAA"/>
    <property type="match status" value="1"/>
</dbReference>
<evidence type="ECO:0000256" key="5">
    <source>
        <dbReference type="ARBA" id="ARBA00022970"/>
    </source>
</evidence>
<keyword evidence="2" id="KW-0813">Transport</keyword>
<keyword evidence="8" id="KW-1185">Reference proteome</keyword>
<evidence type="ECO:0000313" key="7">
    <source>
        <dbReference type="EMBL" id="MBJ3774854.1"/>
    </source>
</evidence>
<keyword evidence="4 7" id="KW-0067">ATP-binding</keyword>
<dbReference type="InterPro" id="IPR052156">
    <property type="entry name" value="BCAA_Transport_ATP-bd_LivF"/>
</dbReference>
<dbReference type="InterPro" id="IPR003593">
    <property type="entry name" value="AAA+_ATPase"/>
</dbReference>
<keyword evidence="5" id="KW-0029">Amino-acid transport</keyword>
<evidence type="ECO:0000256" key="3">
    <source>
        <dbReference type="ARBA" id="ARBA00022741"/>
    </source>
</evidence>
<dbReference type="PANTHER" id="PTHR43820:SF4">
    <property type="entry name" value="HIGH-AFFINITY BRANCHED-CHAIN AMINO ACID TRANSPORT ATP-BINDING PROTEIN LIVF"/>
    <property type="match status" value="1"/>
</dbReference>
<sequence>MLRVENLSVSIAGAEILRDVSLQVEPNAFVGLVGRNGAGKTTLMRAVMNLIGSDAGTIRIAGEDTTRAAPHIHARQGVGYMPEDRRLVPDWSVDDNVRLPAWAANTDDAEARVRRIYELIPEVAKVSDRRAMQLSGGQQKLVALARAFVAGTRLMILDEPFEGVAPALVQRLVEILSTLRSEGDHAVMISESDAVYSTALVDRTFVIERGRVSAV</sequence>
<proteinExistence type="inferred from homology"/>
<dbReference type="RefSeq" id="WP_198880762.1">
    <property type="nucleotide sequence ID" value="NZ_JAEKJA010000003.1"/>
</dbReference>
<dbReference type="PANTHER" id="PTHR43820">
    <property type="entry name" value="HIGH-AFFINITY BRANCHED-CHAIN AMINO ACID TRANSPORT ATP-BINDING PROTEIN LIVF"/>
    <property type="match status" value="1"/>
</dbReference>
<dbReference type="InterPro" id="IPR003439">
    <property type="entry name" value="ABC_transporter-like_ATP-bd"/>
</dbReference>
<dbReference type="InterPro" id="IPR027417">
    <property type="entry name" value="P-loop_NTPase"/>
</dbReference>
<dbReference type="InterPro" id="IPR017871">
    <property type="entry name" value="ABC_transporter-like_CS"/>
</dbReference>
<name>A0A934MJS9_9HYPH</name>
<dbReference type="GO" id="GO:0015807">
    <property type="term" value="P:L-amino acid transport"/>
    <property type="evidence" value="ECO:0007669"/>
    <property type="project" value="TreeGrafter"/>
</dbReference>
<dbReference type="Gene3D" id="3.40.50.300">
    <property type="entry name" value="P-loop containing nucleotide triphosphate hydrolases"/>
    <property type="match status" value="1"/>
</dbReference>
<protein>
    <submittedName>
        <fullName evidence="7">ATP-binding cassette domain-containing protein</fullName>
    </submittedName>
</protein>
<keyword evidence="3" id="KW-0547">Nucleotide-binding</keyword>
<dbReference type="AlphaFoldDB" id="A0A934MJS9"/>
<evidence type="ECO:0000256" key="4">
    <source>
        <dbReference type="ARBA" id="ARBA00022840"/>
    </source>
</evidence>
<dbReference type="SUPFAM" id="SSF52540">
    <property type="entry name" value="P-loop containing nucleoside triphosphate hydrolases"/>
    <property type="match status" value="1"/>
</dbReference>
<evidence type="ECO:0000256" key="1">
    <source>
        <dbReference type="ARBA" id="ARBA00005417"/>
    </source>
</evidence>
<dbReference type="GO" id="GO:0015658">
    <property type="term" value="F:branched-chain amino acid transmembrane transporter activity"/>
    <property type="evidence" value="ECO:0007669"/>
    <property type="project" value="TreeGrafter"/>
</dbReference>
<comment type="caution">
    <text evidence="7">The sequence shown here is derived from an EMBL/GenBank/DDBJ whole genome shotgun (WGS) entry which is preliminary data.</text>
</comment>
<evidence type="ECO:0000313" key="8">
    <source>
        <dbReference type="Proteomes" id="UP000609531"/>
    </source>
</evidence>
<dbReference type="GO" id="GO:0005524">
    <property type="term" value="F:ATP binding"/>
    <property type="evidence" value="ECO:0007669"/>
    <property type="project" value="UniProtKB-KW"/>
</dbReference>
<dbReference type="GO" id="GO:0016887">
    <property type="term" value="F:ATP hydrolysis activity"/>
    <property type="evidence" value="ECO:0007669"/>
    <property type="project" value="InterPro"/>
</dbReference>
<evidence type="ECO:0000256" key="2">
    <source>
        <dbReference type="ARBA" id="ARBA00022448"/>
    </source>
</evidence>
<dbReference type="PROSITE" id="PS50893">
    <property type="entry name" value="ABC_TRANSPORTER_2"/>
    <property type="match status" value="1"/>
</dbReference>
<reference evidence="7" key="1">
    <citation type="submission" date="2020-12" db="EMBL/GenBank/DDBJ databases">
        <title>Bacterial taxonomy.</title>
        <authorList>
            <person name="Pan X."/>
        </authorList>
    </citation>
    <scope>NUCLEOTIDE SEQUENCE</scope>
    <source>
        <strain evidence="7">B2012</strain>
    </source>
</reference>
<gene>
    <name evidence="7" type="ORF">JCR33_04100</name>
</gene>
<dbReference type="EMBL" id="JAEKJA010000003">
    <property type="protein sequence ID" value="MBJ3774854.1"/>
    <property type="molecule type" value="Genomic_DNA"/>
</dbReference>